<dbReference type="PATRIC" id="fig|1115809.3.peg.2497"/>
<dbReference type="Gene3D" id="3.40.640.10">
    <property type="entry name" value="Type I PLP-dependent aspartate aminotransferase-like (Major domain)"/>
    <property type="match status" value="1"/>
</dbReference>
<feature type="modified residue" description="N6-(pyridoxal phosphate)lysine" evidence="6">
    <location>
        <position position="211"/>
    </location>
</feature>
<dbReference type="GO" id="GO:0008483">
    <property type="term" value="F:transaminase activity"/>
    <property type="evidence" value="ECO:0007669"/>
    <property type="project" value="UniProtKB-KW"/>
</dbReference>
<dbReference type="Proteomes" id="UP000016648">
    <property type="component" value="Unassembled WGS sequence"/>
</dbReference>
<evidence type="ECO:0000256" key="1">
    <source>
        <dbReference type="ARBA" id="ARBA00001933"/>
    </source>
</evidence>
<dbReference type="InterPro" id="IPR020578">
    <property type="entry name" value="Aminotrans_V_PyrdxlP_BS"/>
</dbReference>
<evidence type="ECO:0000259" key="9">
    <source>
        <dbReference type="Pfam" id="PF00266"/>
    </source>
</evidence>
<evidence type="ECO:0000256" key="2">
    <source>
        <dbReference type="ARBA" id="ARBA00022576"/>
    </source>
</evidence>
<evidence type="ECO:0000256" key="5">
    <source>
        <dbReference type="PIRSR" id="PIRSR000524-1"/>
    </source>
</evidence>
<feature type="binding site" evidence="5">
    <location>
        <position position="353"/>
    </location>
    <ligand>
        <name>substrate</name>
    </ligand>
</feature>
<reference evidence="10 11" key="1">
    <citation type="submission" date="2013-08" db="EMBL/GenBank/DDBJ databases">
        <authorList>
            <person name="Durkin A.S."/>
            <person name="Haft D.R."/>
            <person name="McCorrison J."/>
            <person name="Torralba M."/>
            <person name="Gillis M."/>
            <person name="Haft D.H."/>
            <person name="Methe B."/>
            <person name="Sutton G."/>
            <person name="Nelson K.E."/>
        </authorList>
    </citation>
    <scope>NUCLEOTIDE SEQUENCE [LARGE SCALE GENOMIC DNA]</scope>
    <source>
        <strain evidence="10 11">F0067</strain>
    </source>
</reference>
<dbReference type="PIRSF" id="PIRSF000524">
    <property type="entry name" value="SPT"/>
    <property type="match status" value="1"/>
</dbReference>
<comment type="cofactor">
    <cofactor evidence="1 6 8">
        <name>pyridoxal 5'-phosphate</name>
        <dbReference type="ChEBI" id="CHEBI:597326"/>
    </cofactor>
</comment>
<dbReference type="InterPro" id="IPR000192">
    <property type="entry name" value="Aminotrans_V_dom"/>
</dbReference>
<evidence type="ECO:0000313" key="10">
    <source>
        <dbReference type="EMBL" id="ERK38176.1"/>
    </source>
</evidence>
<feature type="domain" description="Aminotransferase class V" evidence="9">
    <location>
        <begin position="52"/>
        <end position="304"/>
    </location>
</feature>
<evidence type="ECO:0000256" key="3">
    <source>
        <dbReference type="ARBA" id="ARBA00022679"/>
    </source>
</evidence>
<dbReference type="InterPro" id="IPR024169">
    <property type="entry name" value="SP_NH2Trfase/AEP_transaminase"/>
</dbReference>
<keyword evidence="11" id="KW-1185">Reference proteome</keyword>
<evidence type="ECO:0000256" key="8">
    <source>
        <dbReference type="RuleBase" id="RU004504"/>
    </source>
</evidence>
<dbReference type="PANTHER" id="PTHR42778:SF1">
    <property type="entry name" value="2-AMINOETHYLPHOSPHONATE--PYRUVATE TRANSAMINASE"/>
    <property type="match status" value="1"/>
</dbReference>
<dbReference type="SUPFAM" id="SSF53383">
    <property type="entry name" value="PLP-dependent transferases"/>
    <property type="match status" value="1"/>
</dbReference>
<evidence type="ECO:0000313" key="11">
    <source>
        <dbReference type="Proteomes" id="UP000016648"/>
    </source>
</evidence>
<organism evidence="10 11">
    <name type="scientific">Segatella baroniae F0067</name>
    <dbReference type="NCBI Taxonomy" id="1115809"/>
    <lineage>
        <taxon>Bacteria</taxon>
        <taxon>Pseudomonadati</taxon>
        <taxon>Bacteroidota</taxon>
        <taxon>Bacteroidia</taxon>
        <taxon>Bacteroidales</taxon>
        <taxon>Prevotellaceae</taxon>
        <taxon>Segatella</taxon>
    </lineage>
</organism>
<accession>U2P1W8</accession>
<dbReference type="Gene3D" id="3.90.1150.10">
    <property type="entry name" value="Aspartate Aminotransferase, domain 1"/>
    <property type="match status" value="1"/>
</dbReference>
<evidence type="ECO:0000256" key="7">
    <source>
        <dbReference type="RuleBase" id="RU004075"/>
    </source>
</evidence>
<evidence type="ECO:0000256" key="6">
    <source>
        <dbReference type="PIRSR" id="PIRSR000524-50"/>
    </source>
</evidence>
<comment type="caution">
    <text evidence="10">The sequence shown here is derived from an EMBL/GenBank/DDBJ whole genome shotgun (WGS) entry which is preliminary data.</text>
</comment>
<sequence length="376" mass="41238">MAYQKKRAIFVDDKPLFVIMTLDNMLNFTVGPVMSSDAVRAVGGQQVPYFRTAEFSATMLENERLMLRFAKAPQGSRAVFITGSGTASMEAVVMNLFSDRDKVIVVNGGSFGHRFVQLLDIHRVPFAEIKLEMGRQLRSEQLAPYEGQDYTGFLVNLDETSTGVLYDIQLISDFCRRNGLFLAVDSISSFLADPFDMAALGVDVMITGSQKALACPPGISVVVMAPRAVARANASECRTMYLNLRDALKNGERGQTPFTPAVGTLRQIHARLKEIERAGGVEKENERAARLAADFRQKIKGLPLEIVSESLSNAVTPLHPLHGSAYDIFLKLKDEYGIWICPNGGDMAEKVFRVGHLGALTPEDNTTLVEALSAVL</sequence>
<keyword evidence="4 6" id="KW-0663">Pyridoxal phosphate</keyword>
<proteinExistence type="inferred from homology"/>
<dbReference type="InterPro" id="IPR015422">
    <property type="entry name" value="PyrdxlP-dep_Trfase_small"/>
</dbReference>
<dbReference type="PROSITE" id="PS00595">
    <property type="entry name" value="AA_TRANSFER_CLASS_5"/>
    <property type="match status" value="1"/>
</dbReference>
<gene>
    <name evidence="10" type="ORF">HMPREF9135_1015</name>
</gene>
<name>U2P1W8_9BACT</name>
<dbReference type="EMBL" id="AWEY01000044">
    <property type="protein sequence ID" value="ERK38176.1"/>
    <property type="molecule type" value="Genomic_DNA"/>
</dbReference>
<evidence type="ECO:0000256" key="4">
    <source>
        <dbReference type="ARBA" id="ARBA00022898"/>
    </source>
</evidence>
<dbReference type="AlphaFoldDB" id="U2P1W8"/>
<keyword evidence="3 10" id="KW-0808">Transferase</keyword>
<comment type="similarity">
    <text evidence="7">Belongs to the class-V pyridoxal-phosphate-dependent aminotransferase family.</text>
</comment>
<keyword evidence="2 10" id="KW-0032">Aminotransferase</keyword>
<dbReference type="InterPro" id="IPR015424">
    <property type="entry name" value="PyrdxlP-dep_Trfase"/>
</dbReference>
<dbReference type="PANTHER" id="PTHR42778">
    <property type="entry name" value="2-AMINOETHYLPHOSPHONATE--PYRUVATE TRANSAMINASE"/>
    <property type="match status" value="1"/>
</dbReference>
<protein>
    <submittedName>
        <fullName evidence="10">Aminotransferase, class V</fullName>
    </submittedName>
</protein>
<dbReference type="InterPro" id="IPR015421">
    <property type="entry name" value="PyrdxlP-dep_Trfase_major"/>
</dbReference>
<dbReference type="Pfam" id="PF00266">
    <property type="entry name" value="Aminotran_5"/>
    <property type="match status" value="1"/>
</dbReference>